<dbReference type="AlphaFoldDB" id="A0A2S1LD08"/>
<reference evidence="5 6" key="1">
    <citation type="submission" date="2017-04" db="EMBL/GenBank/DDBJ databases">
        <title>Compelte genome sequence of WV33.</title>
        <authorList>
            <person name="Lee P.C."/>
        </authorList>
    </citation>
    <scope>NUCLEOTIDE SEQUENCE [LARGE SCALE GENOMIC DNA]</scope>
    <source>
        <strain evidence="5 6">WV33</strain>
    </source>
</reference>
<keyword evidence="6" id="KW-1185">Reference proteome</keyword>
<dbReference type="Proteomes" id="UP000244527">
    <property type="component" value="Chromosome"/>
</dbReference>
<sequence length="778" mass="86022">MNNMKKIFTICALAYLGVNATAQMKDVTVTLQPTASYNWFDKNTAIEDGAMYGARLGFGFGESIELRGVYEKSTDLKNTVSNFNVFSDDFINNFNSRSVDVERFGGEFKANIPTRGTFVPYFTLGAGVQKLTVDNNAQNAPQTKFKTEQTYLNVGLGTQIKLGTRLFLNLEAKNTVFNLNPNSILYQDGPNQNEFNGLLGSDNNSRMSNWSALAGLQLYLGGRAPEELSPLDRAYRNKYSGGLGGFKLIFEPGGAYVNFDNDTNLRDTYLLGGKVGFDLNQYVGIRGYYYRATKDEQLSFDFDDLAMYGGDFIAKLNVSRGLVPYITLGGGYLNVNQNSYVGKDGLTAASSGYFAKGGAGLTIPVGRNVELFGDASFMYTSNRDNDDLQNTVSPDELRQHVMYTAGLRFQIGKRADDTDEILRNEIDQKVKANTKVYEDRIKDLEDDLAKAYKENDSKKAVEIIEEKKELERSIEVEQRKDSRDDFNQNKKKESRSSSDEDRKPKESRVEMTPKELESMIDKVIQGVDEDSRKTQSTDQRMDRLEKLLLEINTGTYRENLSPAVQDDASQKIIDKLNELNQKIDSNSDKINNLGSVQNQGQDKTVVITSGQQSSMLPQTIQQSPATVQTNDQGTATVPVNNTKQGVVTGLVVNEGMSLFTGAVIADDVSMIVGIRGNYNFTNSNFRFMPDLYIAPGKDTGFGINANVAIPFAVNKGAIGEPYVGVGLGYNDAVGKSTFSPNVVLGTTFNVLGGKLYADYTAHNFITIHQISIGYKLNF</sequence>
<feature type="signal peptide" evidence="3">
    <location>
        <begin position="1"/>
        <end position="24"/>
    </location>
</feature>
<gene>
    <name evidence="5" type="ORF">FFWV33_08820</name>
</gene>
<dbReference type="Pfam" id="PF13505">
    <property type="entry name" value="OMP_b-brl"/>
    <property type="match status" value="1"/>
</dbReference>
<dbReference type="InterPro" id="IPR011250">
    <property type="entry name" value="OMP/PagP_B-barrel"/>
</dbReference>
<dbReference type="Gene3D" id="2.40.160.20">
    <property type="match status" value="2"/>
</dbReference>
<dbReference type="KEGG" id="ffa:FFWV33_08820"/>
<evidence type="ECO:0000259" key="4">
    <source>
        <dbReference type="Pfam" id="PF13505"/>
    </source>
</evidence>
<accession>A0A2S1LD08</accession>
<name>A0A2S1LD08_9FLAO</name>
<feature type="domain" description="Outer membrane protein beta-barrel" evidence="4">
    <location>
        <begin position="9"/>
        <end position="195"/>
    </location>
</feature>
<evidence type="ECO:0000256" key="2">
    <source>
        <dbReference type="SAM" id="MobiDB-lite"/>
    </source>
</evidence>
<dbReference type="InterPro" id="IPR027385">
    <property type="entry name" value="Beta-barrel_OMP"/>
</dbReference>
<organism evidence="5 6">
    <name type="scientific">Flavobacterium faecale</name>
    <dbReference type="NCBI Taxonomy" id="1355330"/>
    <lineage>
        <taxon>Bacteria</taxon>
        <taxon>Pseudomonadati</taxon>
        <taxon>Bacteroidota</taxon>
        <taxon>Flavobacteriia</taxon>
        <taxon>Flavobacteriales</taxon>
        <taxon>Flavobacteriaceae</taxon>
        <taxon>Flavobacterium</taxon>
    </lineage>
</organism>
<feature type="chain" id="PRO_5015529344" description="Outer membrane protein beta-barrel domain-containing protein" evidence="3">
    <location>
        <begin position="25"/>
        <end position="778"/>
    </location>
</feature>
<proteinExistence type="predicted"/>
<evidence type="ECO:0000313" key="6">
    <source>
        <dbReference type="Proteomes" id="UP000244527"/>
    </source>
</evidence>
<dbReference type="SUPFAM" id="SSF56925">
    <property type="entry name" value="OMPA-like"/>
    <property type="match status" value="2"/>
</dbReference>
<feature type="compositionally biased region" description="Basic and acidic residues" evidence="2">
    <location>
        <begin position="474"/>
        <end position="520"/>
    </location>
</feature>
<feature type="region of interest" description="Disordered" evidence="2">
    <location>
        <begin position="474"/>
        <end position="539"/>
    </location>
</feature>
<keyword evidence="1 3" id="KW-0732">Signal</keyword>
<evidence type="ECO:0000313" key="5">
    <source>
        <dbReference type="EMBL" id="AWG21629.1"/>
    </source>
</evidence>
<evidence type="ECO:0000256" key="3">
    <source>
        <dbReference type="SAM" id="SignalP"/>
    </source>
</evidence>
<protein>
    <recommendedName>
        <fullName evidence="4">Outer membrane protein beta-barrel domain-containing protein</fullName>
    </recommendedName>
</protein>
<dbReference type="EMBL" id="CP020918">
    <property type="protein sequence ID" value="AWG21629.1"/>
    <property type="molecule type" value="Genomic_DNA"/>
</dbReference>
<feature type="compositionally biased region" description="Basic and acidic residues" evidence="2">
    <location>
        <begin position="529"/>
        <end position="539"/>
    </location>
</feature>
<evidence type="ECO:0000256" key="1">
    <source>
        <dbReference type="ARBA" id="ARBA00022729"/>
    </source>
</evidence>